<dbReference type="Pfam" id="PF00171">
    <property type="entry name" value="Aldedh"/>
    <property type="match status" value="1"/>
</dbReference>
<comment type="caution">
    <text evidence="2">The sequence shown here is derived from an EMBL/GenBank/DDBJ whole genome shotgun (WGS) entry which is preliminary data.</text>
</comment>
<name>A0AAW5VUM5_9BURK</name>
<evidence type="ECO:0000313" key="2">
    <source>
        <dbReference type="EMBL" id="MCX5566853.1"/>
    </source>
</evidence>
<dbReference type="EMBL" id="JAPKNB010000012">
    <property type="protein sequence ID" value="MCX5566853.1"/>
    <property type="molecule type" value="Genomic_DNA"/>
</dbReference>
<feature type="domain" description="Aldehyde dehydrogenase" evidence="1">
    <location>
        <begin position="19"/>
        <end position="60"/>
    </location>
</feature>
<organism evidence="2 3">
    <name type="scientific">Alcaligenes phenolicus</name>
    <dbReference type="NCBI Taxonomy" id="232846"/>
    <lineage>
        <taxon>Bacteria</taxon>
        <taxon>Pseudomonadati</taxon>
        <taxon>Pseudomonadota</taxon>
        <taxon>Betaproteobacteria</taxon>
        <taxon>Burkholderiales</taxon>
        <taxon>Alcaligenaceae</taxon>
        <taxon>Alcaligenes</taxon>
    </lineage>
</organism>
<dbReference type="GO" id="GO:0016620">
    <property type="term" value="F:oxidoreductase activity, acting on the aldehyde or oxo group of donors, NAD or NADP as acceptor"/>
    <property type="evidence" value="ECO:0007669"/>
    <property type="project" value="InterPro"/>
</dbReference>
<reference evidence="2" key="1">
    <citation type="submission" date="2022-11" db="EMBL/GenBank/DDBJ databases">
        <title>Biodiversity and phylogenetic relationships of bacteria.</title>
        <authorList>
            <person name="Machado R.A.R."/>
            <person name="Bhat A."/>
            <person name="Loulou A."/>
            <person name="Kallel S."/>
        </authorList>
    </citation>
    <scope>NUCLEOTIDE SEQUENCE</scope>
    <source>
        <strain evidence="2">DSM 16503</strain>
    </source>
</reference>
<dbReference type="RefSeq" id="WP_080655559.1">
    <property type="nucleotide sequence ID" value="NZ_JAPKNB010000012.1"/>
</dbReference>
<dbReference type="SUPFAM" id="SSF53720">
    <property type="entry name" value="ALDH-like"/>
    <property type="match status" value="1"/>
</dbReference>
<gene>
    <name evidence="2" type="ORF">OSH02_15890</name>
</gene>
<dbReference type="Gene3D" id="3.40.309.10">
    <property type="entry name" value="Aldehyde Dehydrogenase, Chain A, domain 2"/>
    <property type="match status" value="1"/>
</dbReference>
<accession>A0AAW5VUM5</accession>
<evidence type="ECO:0000313" key="3">
    <source>
        <dbReference type="Proteomes" id="UP001208074"/>
    </source>
</evidence>
<dbReference type="AlphaFoldDB" id="A0AAW5VUM5"/>
<dbReference type="Proteomes" id="UP001208074">
    <property type="component" value="Unassembled WGS sequence"/>
</dbReference>
<dbReference type="InterPro" id="IPR015590">
    <property type="entry name" value="Aldehyde_DH_dom"/>
</dbReference>
<sequence>MKALIDHPTNWRPACIQSYVWINRYFNLASGSPFGGMKESGIGRELCCETLSMYSELKAITVQNSVPQPGFAV</sequence>
<dbReference type="InterPro" id="IPR016161">
    <property type="entry name" value="Ald_DH/histidinol_DH"/>
</dbReference>
<protein>
    <submittedName>
        <fullName evidence="2">Aldehyde dehydrogenase family protein</fullName>
    </submittedName>
</protein>
<dbReference type="InterPro" id="IPR016163">
    <property type="entry name" value="Ald_DH_C"/>
</dbReference>
<proteinExistence type="predicted"/>
<evidence type="ECO:0000259" key="1">
    <source>
        <dbReference type="Pfam" id="PF00171"/>
    </source>
</evidence>